<dbReference type="GO" id="GO:0042952">
    <property type="term" value="P:beta-ketoadipate pathway"/>
    <property type="evidence" value="ECO:0007669"/>
    <property type="project" value="InterPro"/>
</dbReference>
<dbReference type="PANTHER" id="PTHR43433">
    <property type="entry name" value="HYDROLASE, ALPHA/BETA FOLD FAMILY PROTEIN"/>
    <property type="match status" value="1"/>
</dbReference>
<dbReference type="Proteomes" id="UP000193207">
    <property type="component" value="Unassembled WGS sequence"/>
</dbReference>
<dbReference type="InterPro" id="IPR029058">
    <property type="entry name" value="AB_hydrolase_fold"/>
</dbReference>
<dbReference type="EC" id="3.1.1.24" evidence="2"/>
<protein>
    <submittedName>
        <fullName evidence="2">3-oxoadipate enol-lactonase 2</fullName>
        <ecNumber evidence="2">3.1.1.24</ecNumber>
    </submittedName>
</protein>
<dbReference type="EMBL" id="FWFU01000001">
    <property type="protein sequence ID" value="SLN16663.1"/>
    <property type="molecule type" value="Genomic_DNA"/>
</dbReference>
<evidence type="ECO:0000313" key="2">
    <source>
        <dbReference type="EMBL" id="SLN16663.1"/>
    </source>
</evidence>
<organism evidence="2 3">
    <name type="scientific">Roseovarius halotolerans</name>
    <dbReference type="NCBI Taxonomy" id="505353"/>
    <lineage>
        <taxon>Bacteria</taxon>
        <taxon>Pseudomonadati</taxon>
        <taxon>Pseudomonadota</taxon>
        <taxon>Alphaproteobacteria</taxon>
        <taxon>Rhodobacterales</taxon>
        <taxon>Roseobacteraceae</taxon>
        <taxon>Roseovarius</taxon>
    </lineage>
</organism>
<dbReference type="PANTHER" id="PTHR43433:SF5">
    <property type="entry name" value="AB HYDROLASE-1 DOMAIN-CONTAINING PROTEIN"/>
    <property type="match status" value="1"/>
</dbReference>
<keyword evidence="3" id="KW-1185">Reference proteome</keyword>
<dbReference type="NCBIfam" id="TIGR02427">
    <property type="entry name" value="protocat_pcaD"/>
    <property type="match status" value="1"/>
</dbReference>
<name>A0A1X6YBR5_9RHOB</name>
<gene>
    <name evidence="2" type="primary">catD_1</name>
    <name evidence="2" type="ORF">ROH8110_00442</name>
</gene>
<keyword evidence="2" id="KW-0378">Hydrolase</keyword>
<accession>A0A1X6YBR5</accession>
<dbReference type="AlphaFoldDB" id="A0A1X6YBR5"/>
<dbReference type="PRINTS" id="PR00111">
    <property type="entry name" value="ABHYDROLASE"/>
</dbReference>
<dbReference type="Gene3D" id="3.40.50.1820">
    <property type="entry name" value="alpha/beta hydrolase"/>
    <property type="match status" value="1"/>
</dbReference>
<feature type="domain" description="AB hydrolase-1" evidence="1">
    <location>
        <begin position="23"/>
        <end position="246"/>
    </location>
</feature>
<evidence type="ECO:0000313" key="3">
    <source>
        <dbReference type="Proteomes" id="UP000193207"/>
    </source>
</evidence>
<dbReference type="OrthoDB" id="9793083at2"/>
<proteinExistence type="predicted"/>
<dbReference type="Pfam" id="PF00561">
    <property type="entry name" value="Abhydrolase_1"/>
    <property type="match status" value="1"/>
</dbReference>
<dbReference type="GO" id="GO:0047570">
    <property type="term" value="F:3-oxoadipate enol-lactonase activity"/>
    <property type="evidence" value="ECO:0007669"/>
    <property type="project" value="UniProtKB-EC"/>
</dbReference>
<evidence type="ECO:0000259" key="1">
    <source>
        <dbReference type="Pfam" id="PF00561"/>
    </source>
</evidence>
<dbReference type="RefSeq" id="WP_085816142.1">
    <property type="nucleotide sequence ID" value="NZ_FWFU01000001.1"/>
</dbReference>
<dbReference type="InterPro" id="IPR050471">
    <property type="entry name" value="AB_hydrolase"/>
</dbReference>
<reference evidence="2 3" key="1">
    <citation type="submission" date="2017-03" db="EMBL/GenBank/DDBJ databases">
        <authorList>
            <person name="Afonso C.L."/>
            <person name="Miller P.J."/>
            <person name="Scott M.A."/>
            <person name="Spackman E."/>
            <person name="Goraichik I."/>
            <person name="Dimitrov K.M."/>
            <person name="Suarez D.L."/>
            <person name="Swayne D.E."/>
        </authorList>
    </citation>
    <scope>NUCLEOTIDE SEQUENCE [LARGE SCALE GENOMIC DNA]</scope>
    <source>
        <strain evidence="2 3">CECT 8110</strain>
    </source>
</reference>
<dbReference type="SUPFAM" id="SSF53474">
    <property type="entry name" value="alpha/beta-Hydrolases"/>
    <property type="match status" value="1"/>
</dbReference>
<dbReference type="InterPro" id="IPR000073">
    <property type="entry name" value="AB_hydrolase_1"/>
</dbReference>
<sequence>MQMADLGDISLHYREDGDRHGAPVVFANSLGTDLRLWDRIMPLLPEGLRIIRYDKRGHGLSDCPPAPYRMGALVRDAERLLDLLEVRDCVFVGLSIGGMIAQGLAVKRFDQVRALVLSNTAAKIGQPEMWQERIDTVRADGTGALADSVMERWFPKSFRDNAPDFHGWRNMLSHTPAEGYMGCSAAIAGTDFYTPTSGLRLPTLGIAGSEDRATPPDLVRETVALIHGSRFELIRGAGHLPCVDRPEDYATLLGGFLKDIGHV</sequence>
<dbReference type="InterPro" id="IPR026968">
    <property type="entry name" value="PcaD/CatD"/>
</dbReference>